<reference evidence="2" key="1">
    <citation type="submission" date="2007-07" db="EMBL/GenBank/DDBJ databases">
        <title>PCAP assembly of the Caenorhabditis remanei genome.</title>
        <authorList>
            <consortium name="The Caenorhabditis remanei Sequencing Consortium"/>
            <person name="Wilson R.K."/>
        </authorList>
    </citation>
    <scope>NUCLEOTIDE SEQUENCE [LARGE SCALE GENOMIC DNA]</scope>
    <source>
        <strain evidence="2">PB4641</strain>
    </source>
</reference>
<dbReference type="GeneID" id="9824158"/>
<feature type="transmembrane region" description="Helical" evidence="1">
    <location>
        <begin position="96"/>
        <end position="114"/>
    </location>
</feature>
<keyword evidence="3" id="KW-1185">Reference proteome</keyword>
<evidence type="ECO:0008006" key="4">
    <source>
        <dbReference type="Google" id="ProtNLM"/>
    </source>
</evidence>
<feature type="transmembrane region" description="Helical" evidence="1">
    <location>
        <begin position="135"/>
        <end position="156"/>
    </location>
</feature>
<dbReference type="OrthoDB" id="5853735at2759"/>
<dbReference type="InParanoid" id="E3M035"/>
<feature type="transmembrane region" description="Helical" evidence="1">
    <location>
        <begin position="192"/>
        <end position="221"/>
    </location>
</feature>
<dbReference type="eggNOG" id="ENOG502TFKY">
    <property type="taxonomic scope" value="Eukaryota"/>
</dbReference>
<dbReference type="KEGG" id="crq:GCK72_018957"/>
<dbReference type="CTD" id="9824158"/>
<accession>E3M035</accession>
<proteinExistence type="predicted"/>
<organism evidence="3">
    <name type="scientific">Caenorhabditis remanei</name>
    <name type="common">Caenorhabditis vulgaris</name>
    <dbReference type="NCBI Taxonomy" id="31234"/>
    <lineage>
        <taxon>Eukaryota</taxon>
        <taxon>Metazoa</taxon>
        <taxon>Ecdysozoa</taxon>
        <taxon>Nematoda</taxon>
        <taxon>Chromadorea</taxon>
        <taxon>Rhabditida</taxon>
        <taxon>Rhabditina</taxon>
        <taxon>Rhabditomorpha</taxon>
        <taxon>Rhabditoidea</taxon>
        <taxon>Rhabditidae</taxon>
        <taxon>Peloderinae</taxon>
        <taxon>Caenorhabditis</taxon>
    </lineage>
</organism>
<dbReference type="EMBL" id="DS268420">
    <property type="protein sequence ID" value="EFO87758.1"/>
    <property type="molecule type" value="Genomic_DNA"/>
</dbReference>
<keyword evidence="1" id="KW-0812">Transmembrane</keyword>
<keyword evidence="1" id="KW-0472">Membrane</keyword>
<sequence length="335" mass="38564">MEDCISNSYDIADPRIYTMIFHVLTAIEIPIHIFGIYCILWKTPIQMSSVTWLMLNCHILNVLLDLSISFLSIPFIFHPTFSGVSLGILDFPELEVYLVLTLIGLVVVSIWGIYENRYYVLFAKGNNSMWCWIRKPIMVINYLRAIMFFIPPYFVIPNQTEAYLKTAKGLPCRLEPSYDGRKVFLLSDGQGLPLYCICFVFVLTISQCIPLFIVIIIKLILQGRKKESAISSRTVKIRKKFVIALVIQTVSPFFLISLPVEYLAIATFINYYNRSLNCFSMVLFSLHGICSTLTMIFIHQPYRDVTIDTIYKLFAMKRKTNNSRKISVIPPAIQL</sequence>
<name>E3M035_CAERE</name>
<feature type="transmembrane region" description="Helical" evidence="1">
    <location>
        <begin position="279"/>
        <end position="298"/>
    </location>
</feature>
<dbReference type="Pfam" id="PF10318">
    <property type="entry name" value="7TM_GPCR_Srh"/>
    <property type="match status" value="1"/>
</dbReference>
<dbReference type="PANTHER" id="PTHR22941:SF163">
    <property type="entry name" value="SERPENTINE RECEPTOR, CLASS H"/>
    <property type="match status" value="1"/>
</dbReference>
<feature type="transmembrane region" description="Helical" evidence="1">
    <location>
        <begin position="241"/>
        <end position="259"/>
    </location>
</feature>
<dbReference type="InterPro" id="IPR019422">
    <property type="entry name" value="7TM_GPCR_serpentine_rcpt_Srh"/>
</dbReference>
<feature type="transmembrane region" description="Helical" evidence="1">
    <location>
        <begin position="16"/>
        <end position="40"/>
    </location>
</feature>
<protein>
    <recommendedName>
        <fullName evidence="4">Serpentine Receptor, class H</fullName>
    </recommendedName>
</protein>
<dbReference type="PANTHER" id="PTHR22941">
    <property type="entry name" value="SERPENTINE RECEPTOR"/>
    <property type="match status" value="1"/>
</dbReference>
<gene>
    <name evidence="2" type="ORF">CRE_05578</name>
</gene>
<feature type="transmembrane region" description="Helical" evidence="1">
    <location>
        <begin position="52"/>
        <end position="76"/>
    </location>
</feature>
<dbReference type="RefSeq" id="XP_003110465.2">
    <property type="nucleotide sequence ID" value="XM_003110417.2"/>
</dbReference>
<dbReference type="OMA" id="WLMLNCH"/>
<evidence type="ECO:0000256" key="1">
    <source>
        <dbReference type="SAM" id="Phobius"/>
    </source>
</evidence>
<evidence type="ECO:0000313" key="3">
    <source>
        <dbReference type="Proteomes" id="UP000008281"/>
    </source>
</evidence>
<dbReference type="Proteomes" id="UP000008281">
    <property type="component" value="Unassembled WGS sequence"/>
</dbReference>
<evidence type="ECO:0000313" key="2">
    <source>
        <dbReference type="EMBL" id="EFO87758.1"/>
    </source>
</evidence>
<dbReference type="InterPro" id="IPR053220">
    <property type="entry name" value="Nematode_rcpt-like_serp_H"/>
</dbReference>
<dbReference type="HOGENOM" id="CLU_042960_1_1_1"/>
<keyword evidence="1" id="KW-1133">Transmembrane helix</keyword>
<dbReference type="AlphaFoldDB" id="E3M035"/>